<evidence type="ECO:0000259" key="9">
    <source>
        <dbReference type="Pfam" id="PF25198"/>
    </source>
</evidence>
<protein>
    <submittedName>
        <fullName evidence="10">Ger(X)C family spore germination protein</fullName>
    </submittedName>
</protein>
<dbReference type="GO" id="GO:0016020">
    <property type="term" value="C:membrane"/>
    <property type="evidence" value="ECO:0007669"/>
    <property type="project" value="UniProtKB-SubCell"/>
</dbReference>
<evidence type="ECO:0000256" key="6">
    <source>
        <dbReference type="ARBA" id="ARBA00023139"/>
    </source>
</evidence>
<comment type="similarity">
    <text evidence="2">Belongs to the GerABKC lipoprotein family.</text>
</comment>
<dbReference type="OrthoDB" id="2694406at2"/>
<dbReference type="AlphaFoldDB" id="A0A328U8R5"/>
<evidence type="ECO:0000313" key="11">
    <source>
        <dbReference type="Proteomes" id="UP000249260"/>
    </source>
</evidence>
<dbReference type="InterPro" id="IPR046953">
    <property type="entry name" value="Spore_GerAC-like_C"/>
</dbReference>
<dbReference type="Gene3D" id="3.30.300.210">
    <property type="entry name" value="Nutrient germinant receptor protein C, domain 3"/>
    <property type="match status" value="1"/>
</dbReference>
<keyword evidence="11" id="KW-1185">Reference proteome</keyword>
<dbReference type="RefSeq" id="WP_112880884.1">
    <property type="nucleotide sequence ID" value="NZ_QLUW01000001.1"/>
</dbReference>
<feature type="domain" description="Spore germination GerAC-like C-terminal" evidence="8">
    <location>
        <begin position="198"/>
        <end position="377"/>
    </location>
</feature>
<dbReference type="InterPro" id="IPR057336">
    <property type="entry name" value="GerAC_N"/>
</dbReference>
<gene>
    <name evidence="10" type="ORF">DL346_04695</name>
</gene>
<dbReference type="InterPro" id="IPR008844">
    <property type="entry name" value="Spore_GerAC-like"/>
</dbReference>
<dbReference type="GO" id="GO:0009847">
    <property type="term" value="P:spore germination"/>
    <property type="evidence" value="ECO:0007669"/>
    <property type="project" value="InterPro"/>
</dbReference>
<proteinExistence type="inferred from homology"/>
<evidence type="ECO:0000256" key="1">
    <source>
        <dbReference type="ARBA" id="ARBA00004635"/>
    </source>
</evidence>
<keyword evidence="6" id="KW-0564">Palmitate</keyword>
<dbReference type="PANTHER" id="PTHR35789:SF1">
    <property type="entry name" value="SPORE GERMINATION PROTEIN B3"/>
    <property type="match status" value="1"/>
</dbReference>
<dbReference type="PANTHER" id="PTHR35789">
    <property type="entry name" value="SPORE GERMINATION PROTEIN B3"/>
    <property type="match status" value="1"/>
</dbReference>
<keyword evidence="3" id="KW-0309">Germination</keyword>
<evidence type="ECO:0000259" key="8">
    <source>
        <dbReference type="Pfam" id="PF05504"/>
    </source>
</evidence>
<keyword evidence="7" id="KW-0449">Lipoprotein</keyword>
<dbReference type="Pfam" id="PF25198">
    <property type="entry name" value="Spore_GerAC_N"/>
    <property type="match status" value="1"/>
</dbReference>
<keyword evidence="4" id="KW-0732">Signal</keyword>
<feature type="domain" description="Spore germination protein N-terminal" evidence="9">
    <location>
        <begin position="22"/>
        <end position="189"/>
    </location>
</feature>
<keyword evidence="5" id="KW-0472">Membrane</keyword>
<comment type="subcellular location">
    <subcellularLocation>
        <location evidence="1">Membrane</location>
        <topology evidence="1">Lipid-anchor</topology>
    </subcellularLocation>
</comment>
<sequence>MTRFYRIALAVLALLLLPGCYDQMNLEDASISLMIGLDMDADNNLVISSQSPVFYKEAREKTESITVKSNSIRASRNKFDSILTGITTGGKLQTVLIGKRLLEQQNWFSLLDLYYRVPKLTETPRIVVVDGEVKDIFEFKPADKPRLSLHIRKLIDTAHMTNNTVVTHLQEFRRQMKDKGMTASLTYLKKEQNDVVVTGTALLNKRGKLMEHFSIMESTMFLVMQRQNPRGASLILNLDEPQEDQAVPDDQRGIRNEISFDIVNFKKKVKTAYSNGKFRFDVGLKMSVIITSIQSDNKEFAKQSQIQFQEKIQANLERQFDSIVERCQKKAIDPFGFGRYARAYQYKAWKPVQDEWGQTFANADVRMHIKVNIKNYGVTDLYSPLDGQ</sequence>
<evidence type="ECO:0000256" key="5">
    <source>
        <dbReference type="ARBA" id="ARBA00023136"/>
    </source>
</evidence>
<dbReference type="EMBL" id="QLUW01000001">
    <property type="protein sequence ID" value="RAP77761.1"/>
    <property type="molecule type" value="Genomic_DNA"/>
</dbReference>
<accession>A0A328U8R5</accession>
<evidence type="ECO:0000256" key="7">
    <source>
        <dbReference type="ARBA" id="ARBA00023288"/>
    </source>
</evidence>
<evidence type="ECO:0000256" key="3">
    <source>
        <dbReference type="ARBA" id="ARBA00022544"/>
    </source>
</evidence>
<dbReference type="Pfam" id="PF05504">
    <property type="entry name" value="Spore_GerAC"/>
    <property type="match status" value="1"/>
</dbReference>
<dbReference type="Proteomes" id="UP000249260">
    <property type="component" value="Unassembled WGS sequence"/>
</dbReference>
<name>A0A328U8R5_9BACL</name>
<dbReference type="NCBIfam" id="TIGR02887">
    <property type="entry name" value="spore_ger_x_C"/>
    <property type="match status" value="1"/>
</dbReference>
<evidence type="ECO:0000256" key="4">
    <source>
        <dbReference type="ARBA" id="ARBA00022729"/>
    </source>
</evidence>
<evidence type="ECO:0000256" key="2">
    <source>
        <dbReference type="ARBA" id="ARBA00007886"/>
    </source>
</evidence>
<organism evidence="10 11">
    <name type="scientific">Paenibacillus montanisoli</name>
    <dbReference type="NCBI Taxonomy" id="2081970"/>
    <lineage>
        <taxon>Bacteria</taxon>
        <taxon>Bacillati</taxon>
        <taxon>Bacillota</taxon>
        <taxon>Bacilli</taxon>
        <taxon>Bacillales</taxon>
        <taxon>Paenibacillaceae</taxon>
        <taxon>Paenibacillus</taxon>
    </lineage>
</organism>
<reference evidence="10 11" key="1">
    <citation type="submission" date="2018-06" db="EMBL/GenBank/DDBJ databases">
        <title>Paenibacillus montanisoli sp. nov., isolated from mountain area soil.</title>
        <authorList>
            <person name="Wu M."/>
        </authorList>
    </citation>
    <scope>NUCLEOTIDE SEQUENCE [LARGE SCALE GENOMIC DNA]</scope>
    <source>
        <strain evidence="10 11">RA17</strain>
    </source>
</reference>
<evidence type="ECO:0000313" key="10">
    <source>
        <dbReference type="EMBL" id="RAP77761.1"/>
    </source>
</evidence>
<comment type="caution">
    <text evidence="10">The sequence shown here is derived from an EMBL/GenBank/DDBJ whole genome shotgun (WGS) entry which is preliminary data.</text>
</comment>
<dbReference type="InterPro" id="IPR038501">
    <property type="entry name" value="Spore_GerAC_C_sf"/>
</dbReference>